<sequence>MTKIAIIGLGNMGKGLARRLDGKVALFLGTRDIDSGQSFAVGFSQVPQVLSRQDAAAAADLVVLALPYASAIEFVRSTNLDGKVVVDLTNPLKEDFSGLLIGHSTSAAEEIQALALGARVVKAYNTIFASLFDRPASDTAATPVFLAGDDEAALASVTRLVEISGFSAEPTGGLGASRLVEPLGMLNIQLGYHQGRGTAIAPAWQAL</sequence>
<dbReference type="GO" id="GO:0016491">
    <property type="term" value="F:oxidoreductase activity"/>
    <property type="evidence" value="ECO:0007669"/>
    <property type="project" value="UniProtKB-KW"/>
</dbReference>
<dbReference type="SUPFAM" id="SSF51735">
    <property type="entry name" value="NAD(P)-binding Rossmann-fold domains"/>
    <property type="match status" value="1"/>
</dbReference>
<dbReference type="Proteomes" id="UP000438106">
    <property type="component" value="Unassembled WGS sequence"/>
</dbReference>
<evidence type="ECO:0000313" key="4">
    <source>
        <dbReference type="Proteomes" id="UP000438106"/>
    </source>
</evidence>
<organism evidence="3 4">
    <name type="scientific">Devosia marina</name>
    <dbReference type="NCBI Taxonomy" id="2683198"/>
    <lineage>
        <taxon>Bacteria</taxon>
        <taxon>Pseudomonadati</taxon>
        <taxon>Pseudomonadota</taxon>
        <taxon>Alphaproteobacteria</taxon>
        <taxon>Hyphomicrobiales</taxon>
        <taxon>Devosiaceae</taxon>
        <taxon>Devosia</taxon>
    </lineage>
</organism>
<gene>
    <name evidence="3" type="ORF">GO014_08190</name>
</gene>
<accession>A0A7X3FQN2</accession>
<dbReference type="PANTHER" id="PTHR14239:SF10">
    <property type="entry name" value="REDUCTASE"/>
    <property type="match status" value="1"/>
</dbReference>
<proteinExistence type="predicted"/>
<name>A0A7X3FQN2_9HYPH</name>
<dbReference type="Pfam" id="PF03807">
    <property type="entry name" value="F420_oxidored"/>
    <property type="match status" value="1"/>
</dbReference>
<dbReference type="AlphaFoldDB" id="A0A7X3FQN2"/>
<dbReference type="InterPro" id="IPR051267">
    <property type="entry name" value="STEAP_metalloreductase"/>
</dbReference>
<dbReference type="RefSeq" id="WP_157289930.1">
    <property type="nucleotide sequence ID" value="NZ_WQRF01000002.1"/>
</dbReference>
<feature type="domain" description="Pyrroline-5-carboxylate reductase catalytic N-terminal" evidence="2">
    <location>
        <begin position="3"/>
        <end position="91"/>
    </location>
</feature>
<evidence type="ECO:0000313" key="3">
    <source>
        <dbReference type="EMBL" id="MVS98997.1"/>
    </source>
</evidence>
<keyword evidence="4" id="KW-1185">Reference proteome</keyword>
<reference evidence="3 4" key="1">
    <citation type="submission" date="2019-12" db="EMBL/GenBank/DDBJ databases">
        <title>Devosia maris sp. nov., isolated from the deep seawater.</title>
        <authorList>
            <person name="Liu Y."/>
        </authorList>
    </citation>
    <scope>NUCLEOTIDE SEQUENCE [LARGE SCALE GENOMIC DNA]</scope>
    <source>
        <strain evidence="3 4">L53-10-65</strain>
    </source>
</reference>
<evidence type="ECO:0000259" key="2">
    <source>
        <dbReference type="Pfam" id="PF03807"/>
    </source>
</evidence>
<dbReference type="EMBL" id="WQRF01000002">
    <property type="protein sequence ID" value="MVS98997.1"/>
    <property type="molecule type" value="Genomic_DNA"/>
</dbReference>
<evidence type="ECO:0000256" key="1">
    <source>
        <dbReference type="ARBA" id="ARBA00023002"/>
    </source>
</evidence>
<dbReference type="PANTHER" id="PTHR14239">
    <property type="entry name" value="DUDULIN-RELATED"/>
    <property type="match status" value="1"/>
</dbReference>
<dbReference type="InterPro" id="IPR028939">
    <property type="entry name" value="P5C_Rdtase_cat_N"/>
</dbReference>
<dbReference type="InterPro" id="IPR036291">
    <property type="entry name" value="NAD(P)-bd_dom_sf"/>
</dbReference>
<keyword evidence="1" id="KW-0560">Oxidoreductase</keyword>
<dbReference type="Gene3D" id="3.40.50.720">
    <property type="entry name" value="NAD(P)-binding Rossmann-like Domain"/>
    <property type="match status" value="1"/>
</dbReference>
<protein>
    <submittedName>
        <fullName evidence="3">Oxidoreductase</fullName>
    </submittedName>
</protein>
<comment type="caution">
    <text evidence="3">The sequence shown here is derived from an EMBL/GenBank/DDBJ whole genome shotgun (WGS) entry which is preliminary data.</text>
</comment>